<evidence type="ECO:0000256" key="1">
    <source>
        <dbReference type="ARBA" id="ARBA00006464"/>
    </source>
</evidence>
<feature type="domain" description="Bacterial sugar transferase" evidence="3">
    <location>
        <begin position="124"/>
        <end position="268"/>
    </location>
</feature>
<dbReference type="InterPro" id="IPR003362">
    <property type="entry name" value="Bact_transf"/>
</dbReference>
<dbReference type="Pfam" id="PF02397">
    <property type="entry name" value="Bac_transf"/>
    <property type="match status" value="1"/>
</dbReference>
<name>A0A9X5E6E4_9CYAN</name>
<keyword evidence="2" id="KW-0472">Membrane</keyword>
<feature type="transmembrane region" description="Helical" evidence="2">
    <location>
        <begin position="130"/>
        <end position="152"/>
    </location>
</feature>
<comment type="caution">
    <text evidence="4">The sequence shown here is derived from an EMBL/GenBank/DDBJ whole genome shotgun (WGS) entry which is preliminary data.</text>
</comment>
<dbReference type="EMBL" id="JTJC03000004">
    <property type="protein sequence ID" value="NHC36024.1"/>
    <property type="molecule type" value="Genomic_DNA"/>
</dbReference>
<comment type="similarity">
    <text evidence="1">Belongs to the bacterial sugar transferase family.</text>
</comment>
<keyword evidence="2" id="KW-0812">Transmembrane</keyword>
<gene>
    <name evidence="4" type="ORF">QH73_0015445</name>
</gene>
<dbReference type="AlphaFoldDB" id="A0A9X5E6E4"/>
<keyword evidence="4" id="KW-0808">Transferase</keyword>
<keyword evidence="5" id="KW-1185">Reference proteome</keyword>
<dbReference type="PANTHER" id="PTHR30576:SF0">
    <property type="entry name" value="UNDECAPRENYL-PHOSPHATE N-ACETYLGALACTOSAMINYL 1-PHOSPHATE TRANSFERASE-RELATED"/>
    <property type="match status" value="1"/>
</dbReference>
<dbReference type="NCBIfam" id="NF045514">
    <property type="entry name" value="glycotran_HepC"/>
    <property type="match status" value="1"/>
</dbReference>
<reference evidence="4 5" key="1">
    <citation type="journal article" date="2015" name="Genome Announc.">
        <title>Draft Genome Sequence of the Terrestrial Cyanobacterium Scytonema millei VB511283, Isolated from Eastern India.</title>
        <authorList>
            <person name="Sen D."/>
            <person name="Chandrababunaidu M.M."/>
            <person name="Singh D."/>
            <person name="Sanghi N."/>
            <person name="Ghorai A."/>
            <person name="Mishra G.P."/>
            <person name="Madduluri M."/>
            <person name="Adhikary S.P."/>
            <person name="Tripathy S."/>
        </authorList>
    </citation>
    <scope>NUCLEOTIDE SEQUENCE [LARGE SCALE GENOMIC DNA]</scope>
    <source>
        <strain evidence="4 5">VB511283</strain>
    </source>
</reference>
<dbReference type="Proteomes" id="UP000031532">
    <property type="component" value="Unassembled WGS sequence"/>
</dbReference>
<keyword evidence="2" id="KW-1133">Transmembrane helix</keyword>
<organism evidence="4 5">
    <name type="scientific">Scytonema millei VB511283</name>
    <dbReference type="NCBI Taxonomy" id="1245923"/>
    <lineage>
        <taxon>Bacteria</taxon>
        <taxon>Bacillati</taxon>
        <taxon>Cyanobacteriota</taxon>
        <taxon>Cyanophyceae</taxon>
        <taxon>Nostocales</taxon>
        <taxon>Scytonemataceae</taxon>
        <taxon>Scytonema</taxon>
    </lineage>
</organism>
<accession>A0A9X5E6E4</accession>
<sequence length="278" mass="31854">MQNSEFNLDVKVLDSYSSPSLLKHGQIENISPNYEVKLRQGQLLVKLASSQGRSSLLSSRNRQFLTEWLQYCPARLVRIDPALGAIAIQLWADVCKQTEKVTFLRIPPAQGLRKHQHRFSWWVKRIIDRVIAIVLLLTLSPVFLGLSLLIYFDSPGRIFSYQWCVGERGKLFQMITFRTTAPNLKTPHHQNTGDRQDPDKWNDLHVTKLGYRMRKYSLNKLPQLLNVVRGDMSFVGSSAYSLNDAIRLAPDSQRQLNALPGIIALSHLNFSLWAKNKE</sequence>
<evidence type="ECO:0000313" key="4">
    <source>
        <dbReference type="EMBL" id="NHC36024.1"/>
    </source>
</evidence>
<evidence type="ECO:0000313" key="5">
    <source>
        <dbReference type="Proteomes" id="UP000031532"/>
    </source>
</evidence>
<proteinExistence type="inferred from homology"/>
<evidence type="ECO:0000256" key="2">
    <source>
        <dbReference type="SAM" id="Phobius"/>
    </source>
</evidence>
<dbReference type="RefSeq" id="WP_039717240.1">
    <property type="nucleotide sequence ID" value="NZ_JTJC03000004.1"/>
</dbReference>
<dbReference type="GO" id="GO:0016780">
    <property type="term" value="F:phosphotransferase activity, for other substituted phosphate groups"/>
    <property type="evidence" value="ECO:0007669"/>
    <property type="project" value="TreeGrafter"/>
</dbReference>
<dbReference type="PANTHER" id="PTHR30576">
    <property type="entry name" value="COLANIC BIOSYNTHESIS UDP-GLUCOSE LIPID CARRIER TRANSFERASE"/>
    <property type="match status" value="1"/>
</dbReference>
<evidence type="ECO:0000259" key="3">
    <source>
        <dbReference type="Pfam" id="PF02397"/>
    </source>
</evidence>
<dbReference type="OrthoDB" id="570875at2"/>
<protein>
    <submittedName>
        <fullName evidence="4">Sugar transferase</fullName>
    </submittedName>
</protein>